<accession>A0ABW0FKK9</accession>
<organism evidence="1 2">
    <name type="scientific">Brachybacterium tyrofermentans</name>
    <dbReference type="NCBI Taxonomy" id="47848"/>
    <lineage>
        <taxon>Bacteria</taxon>
        <taxon>Bacillati</taxon>
        <taxon>Actinomycetota</taxon>
        <taxon>Actinomycetes</taxon>
        <taxon>Micrococcales</taxon>
        <taxon>Dermabacteraceae</taxon>
        <taxon>Brachybacterium</taxon>
    </lineage>
</organism>
<dbReference type="SUPFAM" id="SSF56655">
    <property type="entry name" value="Carbohydrate phosphatase"/>
    <property type="match status" value="1"/>
</dbReference>
<proteinExistence type="predicted"/>
<protein>
    <submittedName>
        <fullName evidence="1">Inositol monophosphatase family protein</fullName>
    </submittedName>
</protein>
<dbReference type="PRINTS" id="PR00377">
    <property type="entry name" value="IMPHPHTASES"/>
</dbReference>
<dbReference type="CDD" id="cd01637">
    <property type="entry name" value="IMPase_like"/>
    <property type="match status" value="1"/>
</dbReference>
<gene>
    <name evidence="1" type="ORF">ACFPK8_16825</name>
</gene>
<evidence type="ECO:0000313" key="2">
    <source>
        <dbReference type="Proteomes" id="UP001595937"/>
    </source>
</evidence>
<dbReference type="Pfam" id="PF00459">
    <property type="entry name" value="Inositol_P"/>
    <property type="match status" value="1"/>
</dbReference>
<dbReference type="EMBL" id="JBHSLN010000086">
    <property type="protein sequence ID" value="MFC5299181.1"/>
    <property type="molecule type" value="Genomic_DNA"/>
</dbReference>
<dbReference type="PANTHER" id="PTHR20854">
    <property type="entry name" value="INOSITOL MONOPHOSPHATASE"/>
    <property type="match status" value="1"/>
</dbReference>
<name>A0ABW0FKK9_9MICO</name>
<dbReference type="Gene3D" id="3.30.540.10">
    <property type="entry name" value="Fructose-1,6-Bisphosphatase, subunit A, domain 1"/>
    <property type="match status" value="1"/>
</dbReference>
<reference evidence="2" key="1">
    <citation type="journal article" date="2019" name="Int. J. Syst. Evol. Microbiol.">
        <title>The Global Catalogue of Microorganisms (GCM) 10K type strain sequencing project: providing services to taxonomists for standard genome sequencing and annotation.</title>
        <authorList>
            <consortium name="The Broad Institute Genomics Platform"/>
            <consortium name="The Broad Institute Genome Sequencing Center for Infectious Disease"/>
            <person name="Wu L."/>
            <person name="Ma J."/>
        </authorList>
    </citation>
    <scope>NUCLEOTIDE SEQUENCE [LARGE SCALE GENOMIC DNA]</scope>
    <source>
        <strain evidence="2">CGMCC 1.16455</strain>
    </source>
</reference>
<dbReference type="PANTHER" id="PTHR20854:SF4">
    <property type="entry name" value="INOSITOL-1-MONOPHOSPHATASE-RELATED"/>
    <property type="match status" value="1"/>
</dbReference>
<dbReference type="RefSeq" id="WP_193116554.1">
    <property type="nucleotide sequence ID" value="NZ_BAAAIR010000042.1"/>
</dbReference>
<comment type="caution">
    <text evidence="1">The sequence shown here is derived from an EMBL/GenBank/DDBJ whole genome shotgun (WGS) entry which is preliminary data.</text>
</comment>
<dbReference type="GeneID" id="303297767"/>
<dbReference type="InterPro" id="IPR000760">
    <property type="entry name" value="Inositol_monophosphatase-like"/>
</dbReference>
<keyword evidence="2" id="KW-1185">Reference proteome</keyword>
<dbReference type="Gene3D" id="3.40.190.80">
    <property type="match status" value="1"/>
</dbReference>
<sequence>MDLRSAAELAIGLARQAGDFAVAEHDSAQVEAKGAGSDLVTHVDREAERRIVAVLREHYPEHAILGEEEGEQGAGSGARYGWLIDPLDGTNNYVLGLDVFGVCITLCEGEEPVMAVVHDSPRRRTCWAIAGQGAWLSHGEADEPRRLDLGAADPLDRTTIAFTQGYDTGHDDARRNVLFAVLERGTKRVLRSWAPSSDWGLLATGHLGAMVAYRNEIWDRVGGTLIAVESGGELRTDPTGELIVVGKPQTVRELDALLGVTVPRTEPARAGSR</sequence>
<dbReference type="Proteomes" id="UP001595937">
    <property type="component" value="Unassembled WGS sequence"/>
</dbReference>
<evidence type="ECO:0000313" key="1">
    <source>
        <dbReference type="EMBL" id="MFC5299181.1"/>
    </source>
</evidence>